<dbReference type="AlphaFoldDB" id="A0A380LKT6"/>
<dbReference type="OrthoDB" id="1656137at2"/>
<dbReference type="EMBL" id="UHFX01000003">
    <property type="protein sequence ID" value="SUO04514.1"/>
    <property type="molecule type" value="Genomic_DNA"/>
</dbReference>
<evidence type="ECO:0000313" key="3">
    <source>
        <dbReference type="Proteomes" id="UP000255523"/>
    </source>
</evidence>
<dbReference type="Proteomes" id="UP000255523">
    <property type="component" value="Unassembled WGS sequence"/>
</dbReference>
<proteinExistence type="predicted"/>
<gene>
    <name evidence="2" type="ORF">NCTC11087_01435</name>
</gene>
<feature type="domain" description="Transposase (putative) YhgA-like" evidence="1">
    <location>
        <begin position="3"/>
        <end position="150"/>
    </location>
</feature>
<dbReference type="GeneID" id="77462388"/>
<accession>A0A380LKT6</accession>
<dbReference type="PANTHER" id="PTHR34611">
    <property type="match status" value="1"/>
</dbReference>
<dbReference type="RefSeq" id="WP_022789565.1">
    <property type="nucleotide sequence ID" value="NZ_UHFX01000003.1"/>
</dbReference>
<organism evidence="2 3">
    <name type="scientific">Faecalicoccus pleomorphus</name>
    <dbReference type="NCBI Taxonomy" id="1323"/>
    <lineage>
        <taxon>Bacteria</taxon>
        <taxon>Bacillati</taxon>
        <taxon>Bacillota</taxon>
        <taxon>Erysipelotrichia</taxon>
        <taxon>Erysipelotrichales</taxon>
        <taxon>Erysipelotrichaceae</taxon>
        <taxon>Faecalicoccus</taxon>
    </lineage>
</organism>
<name>A0A380LKT6_9FIRM</name>
<sequence>MNKDNITKKLFEDKEVFASFINGVIYQEKKILSSHHLKEINLSTISDSFKERIRDIVQVYQTGDEIFSLYHIESQSVVDFSMVFRMMEYQAELYLKKFKENHRHREKLPPIISVVFYTGKEEWKQYRSLYECVQLSREIKPWISDYKLHVFGCAQNEIEFDNMDLNFFVWGLKYSYQDKWEYLMTKFKNKTIKRGTMKMLSEMCGQKEELKDMEERVEVTHELGSYQRRMINQGIEQGIYQGECNVIKTLSQTMSVEEISNAIQKPIEDIKRILESR</sequence>
<dbReference type="PANTHER" id="PTHR34611:SF2">
    <property type="entry name" value="INACTIVE RECOMBINATION-PROMOTING NUCLEASE-LIKE PROTEIN RPNE-RELATED"/>
    <property type="match status" value="1"/>
</dbReference>
<evidence type="ECO:0000259" key="1">
    <source>
        <dbReference type="Pfam" id="PF04754"/>
    </source>
</evidence>
<dbReference type="InterPro" id="IPR051699">
    <property type="entry name" value="Rpn/YhgA-like_nuclease"/>
</dbReference>
<dbReference type="Pfam" id="PF04754">
    <property type="entry name" value="Transposase_31"/>
    <property type="match status" value="1"/>
</dbReference>
<evidence type="ECO:0000313" key="2">
    <source>
        <dbReference type="EMBL" id="SUO04514.1"/>
    </source>
</evidence>
<reference evidence="2 3" key="1">
    <citation type="submission" date="2018-06" db="EMBL/GenBank/DDBJ databases">
        <authorList>
            <consortium name="Pathogen Informatics"/>
            <person name="Doyle S."/>
        </authorList>
    </citation>
    <scope>NUCLEOTIDE SEQUENCE [LARGE SCALE GENOMIC DNA]</scope>
    <source>
        <strain evidence="2 3">NCTC11087</strain>
    </source>
</reference>
<dbReference type="InterPro" id="IPR006842">
    <property type="entry name" value="Transposase_31"/>
</dbReference>
<keyword evidence="3" id="KW-1185">Reference proteome</keyword>
<protein>
    <submittedName>
        <fullName evidence="2">Transposase, YhgA-like</fullName>
    </submittedName>
</protein>